<dbReference type="InterPro" id="IPR058245">
    <property type="entry name" value="NreC/VraR/RcsB-like_REC"/>
</dbReference>
<reference evidence="6 7" key="1">
    <citation type="submission" date="2016-03" db="EMBL/GenBank/DDBJ databases">
        <title>Microsymbionts genomes from the relict species Vavilovia formosa (Stev.) Fed.</title>
        <authorList>
            <person name="Kopat V."/>
            <person name="Chirak E."/>
            <person name="Kimeklis A."/>
            <person name="Andronov E."/>
        </authorList>
    </citation>
    <scope>NUCLEOTIDE SEQUENCE [LARGE SCALE GENOMIC DNA]</scope>
    <source>
        <strain evidence="6 7">Vaf07</strain>
    </source>
</reference>
<dbReference type="GO" id="GO:0000160">
    <property type="term" value="P:phosphorelay signal transduction system"/>
    <property type="evidence" value="ECO:0007669"/>
    <property type="project" value="InterPro"/>
</dbReference>
<dbReference type="InterPro" id="IPR000792">
    <property type="entry name" value="Tscrpt_reg_LuxR_C"/>
</dbReference>
<keyword evidence="1 3" id="KW-0597">Phosphoprotein</keyword>
<name>A0A163XPF8_9BRAD</name>
<dbReference type="RefSeq" id="WP_068737209.1">
    <property type="nucleotide sequence ID" value="NZ_LVYV01000053.1"/>
</dbReference>
<dbReference type="Pfam" id="PF00196">
    <property type="entry name" value="GerE"/>
    <property type="match status" value="1"/>
</dbReference>
<dbReference type="EMBL" id="LVYV01000053">
    <property type="protein sequence ID" value="KZD21173.1"/>
    <property type="molecule type" value="Genomic_DNA"/>
</dbReference>
<protein>
    <submittedName>
        <fullName evidence="6">DNA-binding response regulator</fullName>
    </submittedName>
</protein>
<dbReference type="InterPro" id="IPR039420">
    <property type="entry name" value="WalR-like"/>
</dbReference>
<dbReference type="SMART" id="SM00421">
    <property type="entry name" value="HTH_LUXR"/>
    <property type="match status" value="1"/>
</dbReference>
<dbReference type="SUPFAM" id="SSF52172">
    <property type="entry name" value="CheY-like"/>
    <property type="match status" value="1"/>
</dbReference>
<evidence type="ECO:0000259" key="5">
    <source>
        <dbReference type="PROSITE" id="PS50110"/>
    </source>
</evidence>
<feature type="domain" description="Response regulatory" evidence="5">
    <location>
        <begin position="5"/>
        <end position="120"/>
    </location>
</feature>
<dbReference type="InterPro" id="IPR001789">
    <property type="entry name" value="Sig_transdc_resp-reg_receiver"/>
</dbReference>
<evidence type="ECO:0000259" key="4">
    <source>
        <dbReference type="PROSITE" id="PS50043"/>
    </source>
</evidence>
<dbReference type="OrthoDB" id="9814495at2"/>
<feature type="modified residue" description="4-aspartylphosphate" evidence="3">
    <location>
        <position position="56"/>
    </location>
</feature>
<dbReference type="CDD" id="cd17535">
    <property type="entry name" value="REC_NarL-like"/>
    <property type="match status" value="1"/>
</dbReference>
<evidence type="ECO:0000256" key="1">
    <source>
        <dbReference type="ARBA" id="ARBA00022553"/>
    </source>
</evidence>
<dbReference type="PROSITE" id="PS50043">
    <property type="entry name" value="HTH_LUXR_2"/>
    <property type="match status" value="1"/>
</dbReference>
<evidence type="ECO:0000313" key="7">
    <source>
        <dbReference type="Proteomes" id="UP000076574"/>
    </source>
</evidence>
<organism evidence="6 7">
    <name type="scientific">Tardiphaga robiniae</name>
    <dbReference type="NCBI Taxonomy" id="943830"/>
    <lineage>
        <taxon>Bacteria</taxon>
        <taxon>Pseudomonadati</taxon>
        <taxon>Pseudomonadota</taxon>
        <taxon>Alphaproteobacteria</taxon>
        <taxon>Hyphomicrobiales</taxon>
        <taxon>Nitrobacteraceae</taxon>
        <taxon>Tardiphaga</taxon>
    </lineage>
</organism>
<gene>
    <name evidence="6" type="ORF">A4A58_15460</name>
</gene>
<dbReference type="STRING" id="943830.A4A58_15460"/>
<dbReference type="PRINTS" id="PR00038">
    <property type="entry name" value="HTHLUXR"/>
</dbReference>
<dbReference type="SUPFAM" id="SSF46894">
    <property type="entry name" value="C-terminal effector domain of the bipartite response regulators"/>
    <property type="match status" value="1"/>
</dbReference>
<proteinExistence type="predicted"/>
<feature type="domain" description="HTH luxR-type" evidence="4">
    <location>
        <begin position="146"/>
        <end position="211"/>
    </location>
</feature>
<evidence type="ECO:0000256" key="2">
    <source>
        <dbReference type="ARBA" id="ARBA00023125"/>
    </source>
</evidence>
<comment type="caution">
    <text evidence="6">The sequence shown here is derived from an EMBL/GenBank/DDBJ whole genome shotgun (WGS) entry which is preliminary data.</text>
</comment>
<dbReference type="InterPro" id="IPR016032">
    <property type="entry name" value="Sig_transdc_resp-reg_C-effctor"/>
</dbReference>
<dbReference type="CDD" id="cd06170">
    <property type="entry name" value="LuxR_C_like"/>
    <property type="match status" value="1"/>
</dbReference>
<dbReference type="Gene3D" id="3.40.50.2300">
    <property type="match status" value="1"/>
</dbReference>
<dbReference type="GO" id="GO:0003677">
    <property type="term" value="F:DNA binding"/>
    <property type="evidence" value="ECO:0007669"/>
    <property type="project" value="UniProtKB-KW"/>
</dbReference>
<dbReference type="GO" id="GO:0006355">
    <property type="term" value="P:regulation of DNA-templated transcription"/>
    <property type="evidence" value="ECO:0007669"/>
    <property type="project" value="InterPro"/>
</dbReference>
<sequence length="217" mass="23957">MPLITVALVDDHPLMLEGLVQLLSRSGDFKVVATGKSAQDILDICESHEPEVIVVDLLMDDDVCKVITTAIRISPNTRVVTFTGAEGVEPAILALDAGATGYVMKGSTSAELVQAIKSAKVGETYITRLFANDVIAKLRDAPLRRKAAKALILNVRERQIMRLLMVGKNDAEIAIALRISETTLEKHMIDLWHKLKVRNRREAVIAAKRYERPPVMH</sequence>
<dbReference type="AlphaFoldDB" id="A0A163XPF8"/>
<keyword evidence="7" id="KW-1185">Reference proteome</keyword>
<dbReference type="PROSITE" id="PS50110">
    <property type="entry name" value="RESPONSE_REGULATORY"/>
    <property type="match status" value="1"/>
</dbReference>
<dbReference type="InterPro" id="IPR011006">
    <property type="entry name" value="CheY-like_superfamily"/>
</dbReference>
<dbReference type="Proteomes" id="UP000076574">
    <property type="component" value="Unassembled WGS sequence"/>
</dbReference>
<dbReference type="SMART" id="SM00448">
    <property type="entry name" value="REC"/>
    <property type="match status" value="1"/>
</dbReference>
<dbReference type="Pfam" id="PF00072">
    <property type="entry name" value="Response_reg"/>
    <property type="match status" value="1"/>
</dbReference>
<dbReference type="PANTHER" id="PTHR43214">
    <property type="entry name" value="TWO-COMPONENT RESPONSE REGULATOR"/>
    <property type="match status" value="1"/>
</dbReference>
<evidence type="ECO:0000313" key="6">
    <source>
        <dbReference type="EMBL" id="KZD21173.1"/>
    </source>
</evidence>
<evidence type="ECO:0000256" key="3">
    <source>
        <dbReference type="PROSITE-ProRule" id="PRU00169"/>
    </source>
</evidence>
<keyword evidence="2 6" id="KW-0238">DNA-binding</keyword>
<accession>A0A163XPF8</accession>